<feature type="transmembrane region" description="Helical" evidence="1">
    <location>
        <begin position="15"/>
        <end position="37"/>
    </location>
</feature>
<reference evidence="2 3" key="1">
    <citation type="journal article" date="2016" name="Nat. Commun.">
        <title>Thousands of microbial genomes shed light on interconnected biogeochemical processes in an aquifer system.</title>
        <authorList>
            <person name="Anantharaman K."/>
            <person name="Brown C.T."/>
            <person name="Hug L.A."/>
            <person name="Sharon I."/>
            <person name="Castelle C.J."/>
            <person name="Probst A.J."/>
            <person name="Thomas B.C."/>
            <person name="Singh A."/>
            <person name="Wilkins M.J."/>
            <person name="Karaoz U."/>
            <person name="Brodie E.L."/>
            <person name="Williams K.H."/>
            <person name="Hubbard S.S."/>
            <person name="Banfield J.F."/>
        </authorList>
    </citation>
    <scope>NUCLEOTIDE SEQUENCE [LARGE SCALE GENOMIC DNA]</scope>
</reference>
<protein>
    <submittedName>
        <fullName evidence="2">Uncharacterized protein</fullName>
    </submittedName>
</protein>
<dbReference type="AlphaFoldDB" id="A0A1F7GCE6"/>
<keyword evidence="1" id="KW-0812">Transmembrane</keyword>
<name>A0A1F7GCE6_9BACT</name>
<dbReference type="SUPFAM" id="SSF103473">
    <property type="entry name" value="MFS general substrate transporter"/>
    <property type="match status" value="1"/>
</dbReference>
<feature type="transmembrane region" description="Helical" evidence="1">
    <location>
        <begin position="49"/>
        <end position="69"/>
    </location>
</feature>
<evidence type="ECO:0000313" key="3">
    <source>
        <dbReference type="Proteomes" id="UP000178372"/>
    </source>
</evidence>
<feature type="transmembrane region" description="Helical" evidence="1">
    <location>
        <begin position="108"/>
        <end position="127"/>
    </location>
</feature>
<dbReference type="EMBL" id="MFZF01000016">
    <property type="protein sequence ID" value="OGK16537.1"/>
    <property type="molecule type" value="Genomic_DNA"/>
</dbReference>
<dbReference type="Proteomes" id="UP000178372">
    <property type="component" value="Unassembled WGS sequence"/>
</dbReference>
<gene>
    <name evidence="2" type="ORF">A2690_04275</name>
</gene>
<organism evidence="2 3">
    <name type="scientific">Candidatus Roizmanbacteria bacterium RIFCSPHIGHO2_01_FULL_39_12b</name>
    <dbReference type="NCBI Taxonomy" id="1802030"/>
    <lineage>
        <taxon>Bacteria</taxon>
        <taxon>Candidatus Roizmaniibacteriota</taxon>
    </lineage>
</organism>
<keyword evidence="1" id="KW-0472">Membrane</keyword>
<dbReference type="InterPro" id="IPR036259">
    <property type="entry name" value="MFS_trans_sf"/>
</dbReference>
<keyword evidence="1" id="KW-1133">Transmembrane helix</keyword>
<feature type="transmembrane region" description="Helical" evidence="1">
    <location>
        <begin position="75"/>
        <end position="101"/>
    </location>
</feature>
<evidence type="ECO:0000313" key="2">
    <source>
        <dbReference type="EMBL" id="OGK16537.1"/>
    </source>
</evidence>
<sequence length="187" mass="21696">MIEINDPNLMNYLPIFWKILFVVLIITVISKLISTLIIKISKHKNNTKLSLILSYGLVIFFFLLLTYKTTVINPAVYVFFIVFFYYAFIMFIPFAVIVTILDFLFRRHFYATVVGLIILIGSLGLFLPRSYEWTKTTMKGNIQYNQTYICECFGYKSKGLRASHCFGIPYSCHITKEFEGGIPGIFQ</sequence>
<proteinExistence type="predicted"/>
<evidence type="ECO:0000256" key="1">
    <source>
        <dbReference type="SAM" id="Phobius"/>
    </source>
</evidence>
<comment type="caution">
    <text evidence="2">The sequence shown here is derived from an EMBL/GenBank/DDBJ whole genome shotgun (WGS) entry which is preliminary data.</text>
</comment>
<accession>A0A1F7GCE6</accession>